<evidence type="ECO:0000256" key="2">
    <source>
        <dbReference type="ARBA" id="ARBA00008467"/>
    </source>
</evidence>
<evidence type="ECO:0000313" key="7">
    <source>
        <dbReference type="EMBL" id="GAA1700722.1"/>
    </source>
</evidence>
<evidence type="ECO:0000256" key="1">
    <source>
        <dbReference type="ARBA" id="ARBA00004796"/>
    </source>
</evidence>
<dbReference type="CDD" id="cd00832">
    <property type="entry name" value="CLF"/>
    <property type="match status" value="1"/>
</dbReference>
<dbReference type="Pfam" id="PF02801">
    <property type="entry name" value="Ketoacyl-synt_C"/>
    <property type="match status" value="1"/>
</dbReference>
<dbReference type="InterPro" id="IPR014030">
    <property type="entry name" value="Ketoacyl_synth_N"/>
</dbReference>
<dbReference type="Proteomes" id="UP001500618">
    <property type="component" value="Unassembled WGS sequence"/>
</dbReference>
<dbReference type="RefSeq" id="WP_163572027.1">
    <property type="nucleotide sequence ID" value="NZ_BAAANY010000023.1"/>
</dbReference>
<feature type="domain" description="Ketosynthase family 3 (KS3)" evidence="6">
    <location>
        <begin position="3"/>
        <end position="405"/>
    </location>
</feature>
<dbReference type="InterPro" id="IPR000794">
    <property type="entry name" value="Beta-ketoacyl_synthase"/>
</dbReference>
<sequence>MSDDRAIITGIGATAPNGLGTEAYWAATLDGKSGIREIESFDPANYTTQVAGQVPEFVATQYVPAKVMVQTDRWTHLALAGAAMALADAGLDPAGMREYEMAVVTASSSGGSEFGQREIQKLWSNGPQHVGAYQSIAWFYAASTGQLSIMHGMRGACGVLASEQAGGLDVVAQSRRLLRRPDTTTVLTGGADHALCPYGMVAQSSTGRLSKAVDPERAYQPFTADAAGYVPGEGGAHFVMERADEAKARGASQRYGEVLGYAATFDPPPGSPRPPSLRRAIEGALADAGLTSADVDVVFADAAGDPELDRIEAGAIAAVFGPYAVPVTAPKTMTGRLYAGGASLDLAAALLSIRDNVIPPTVNVGEVATGCPIDLVTETRPARVRTALIVARGYGGFNAALVVRAI</sequence>
<keyword evidence="4" id="KW-0012">Acyltransferase</keyword>
<gene>
    <name evidence="7" type="ORF">GCM10009765_57750</name>
</gene>
<dbReference type="SUPFAM" id="SSF53901">
    <property type="entry name" value="Thiolase-like"/>
    <property type="match status" value="2"/>
</dbReference>
<keyword evidence="8" id="KW-1185">Reference proteome</keyword>
<protein>
    <submittedName>
        <fullName evidence="7">Ketosynthase chain-length factor</fullName>
    </submittedName>
</protein>
<dbReference type="PANTHER" id="PTHR11712">
    <property type="entry name" value="POLYKETIDE SYNTHASE-RELATED"/>
    <property type="match status" value="1"/>
</dbReference>
<evidence type="ECO:0000259" key="6">
    <source>
        <dbReference type="PROSITE" id="PS52004"/>
    </source>
</evidence>
<comment type="pathway">
    <text evidence="1">Lipid metabolism; mycolic acid biosynthesis.</text>
</comment>
<evidence type="ECO:0000256" key="3">
    <source>
        <dbReference type="ARBA" id="ARBA00022679"/>
    </source>
</evidence>
<proteinExistence type="inferred from homology"/>
<dbReference type="InterPro" id="IPR020841">
    <property type="entry name" value="PKS_Beta-ketoAc_synthase_dom"/>
</dbReference>
<name>A0ABN2I962_9ACTN</name>
<comment type="caution">
    <text evidence="7">The sequence shown here is derived from an EMBL/GenBank/DDBJ whole genome shotgun (WGS) entry which is preliminary data.</text>
</comment>
<keyword evidence="3 5" id="KW-0808">Transferase</keyword>
<dbReference type="Gene3D" id="3.40.47.10">
    <property type="match status" value="2"/>
</dbReference>
<organism evidence="7 8">
    <name type="scientific">Fodinicola feengrottensis</name>
    <dbReference type="NCBI Taxonomy" id="435914"/>
    <lineage>
        <taxon>Bacteria</taxon>
        <taxon>Bacillati</taxon>
        <taxon>Actinomycetota</taxon>
        <taxon>Actinomycetes</taxon>
        <taxon>Mycobacteriales</taxon>
        <taxon>Fodinicola</taxon>
    </lineage>
</organism>
<dbReference type="InterPro" id="IPR016039">
    <property type="entry name" value="Thiolase-like"/>
</dbReference>
<dbReference type="PANTHER" id="PTHR11712:SF322">
    <property type="entry name" value="POLYKETIDE BETA-KETOACYL SYNTHASE 2-RELATED"/>
    <property type="match status" value="1"/>
</dbReference>
<accession>A0ABN2I962</accession>
<reference evidence="7 8" key="1">
    <citation type="journal article" date="2019" name="Int. J. Syst. Evol. Microbiol.">
        <title>The Global Catalogue of Microorganisms (GCM) 10K type strain sequencing project: providing services to taxonomists for standard genome sequencing and annotation.</title>
        <authorList>
            <consortium name="The Broad Institute Genomics Platform"/>
            <consortium name="The Broad Institute Genome Sequencing Center for Infectious Disease"/>
            <person name="Wu L."/>
            <person name="Ma J."/>
        </authorList>
    </citation>
    <scope>NUCLEOTIDE SEQUENCE [LARGE SCALE GENOMIC DNA]</scope>
    <source>
        <strain evidence="7 8">JCM 14718</strain>
    </source>
</reference>
<comment type="similarity">
    <text evidence="2 5">Belongs to the thiolase-like superfamily. Beta-ketoacyl-ACP synthases family.</text>
</comment>
<dbReference type="Pfam" id="PF00109">
    <property type="entry name" value="ketoacyl-synt"/>
    <property type="match status" value="1"/>
</dbReference>
<evidence type="ECO:0000313" key="8">
    <source>
        <dbReference type="Proteomes" id="UP001500618"/>
    </source>
</evidence>
<dbReference type="EMBL" id="BAAANY010000023">
    <property type="protein sequence ID" value="GAA1700722.1"/>
    <property type="molecule type" value="Genomic_DNA"/>
</dbReference>
<evidence type="ECO:0000256" key="4">
    <source>
        <dbReference type="ARBA" id="ARBA00023315"/>
    </source>
</evidence>
<evidence type="ECO:0000256" key="5">
    <source>
        <dbReference type="RuleBase" id="RU003694"/>
    </source>
</evidence>
<dbReference type="InterPro" id="IPR014031">
    <property type="entry name" value="Ketoacyl_synth_C"/>
</dbReference>
<dbReference type="SMART" id="SM00825">
    <property type="entry name" value="PKS_KS"/>
    <property type="match status" value="1"/>
</dbReference>
<dbReference type="PROSITE" id="PS52004">
    <property type="entry name" value="KS3_2"/>
    <property type="match status" value="1"/>
</dbReference>